<dbReference type="Gene3D" id="3.20.20.450">
    <property type="entry name" value="EAL domain"/>
    <property type="match status" value="1"/>
</dbReference>
<dbReference type="Proteomes" id="UP000078386">
    <property type="component" value="Unassembled WGS sequence"/>
</dbReference>
<dbReference type="EMBL" id="LXEU01000046">
    <property type="protein sequence ID" value="OAT52946.1"/>
    <property type="molecule type" value="Genomic_DNA"/>
</dbReference>
<keyword evidence="3" id="KW-1185">Reference proteome</keyword>
<evidence type="ECO:0000259" key="1">
    <source>
        <dbReference type="Pfam" id="PF00563"/>
    </source>
</evidence>
<dbReference type="AlphaFoldDB" id="A0A1B7JYI2"/>
<proteinExistence type="predicted"/>
<dbReference type="PATRIC" id="fig|1354264.4.peg.2252"/>
<dbReference type="RefSeq" id="WP_064545127.1">
    <property type="nucleotide sequence ID" value="NZ_LXEU01000046.1"/>
</dbReference>
<name>A0A1B7JYI2_9ENTR</name>
<feature type="domain" description="EAL" evidence="1">
    <location>
        <begin position="79"/>
        <end position="222"/>
    </location>
</feature>
<dbReference type="Pfam" id="PF00563">
    <property type="entry name" value="EAL"/>
    <property type="match status" value="1"/>
</dbReference>
<sequence length="237" mass="26321">MIVSLDNTYCSQLFFLPARNSDGHLVGLKVVSQFTGRDNHIRIPTSLVLPRLAPQQEITLFQEKLALLNNCQLFFRQHNLKAWITAPPGLVTALLTDDELAASAQRFPFLELAVSESYPGLNQVDENHPLAHLCQHFPLVLSDFGSGDASTRAVFSGLFTRIVLDRSFVQRQSKSASFEPFLRAIVTQIQPYCQGIMISGVDDEQTRQRVASFGFSGMLGSLWPVVAESSLITLVQQ</sequence>
<protein>
    <submittedName>
        <fullName evidence="2">Putative diguanylate cyclase/phosphodiesterase</fullName>
    </submittedName>
</protein>
<evidence type="ECO:0000313" key="3">
    <source>
        <dbReference type="Proteomes" id="UP000078386"/>
    </source>
</evidence>
<dbReference type="InterPro" id="IPR035919">
    <property type="entry name" value="EAL_sf"/>
</dbReference>
<evidence type="ECO:0000313" key="2">
    <source>
        <dbReference type="EMBL" id="OAT52946.1"/>
    </source>
</evidence>
<reference evidence="2 3" key="1">
    <citation type="submission" date="2016-04" db="EMBL/GenBank/DDBJ databases">
        <title>ATOL: Assembling a taxonomically balanced genome-scale reconstruction of the evolutionary history of the Enterobacteriaceae.</title>
        <authorList>
            <person name="Plunkett G.III."/>
            <person name="Neeno-Eckwall E.C."/>
            <person name="Glasner J.D."/>
            <person name="Perna N.T."/>
        </authorList>
    </citation>
    <scope>NUCLEOTIDE SEQUENCE [LARGE SCALE GENOMIC DNA]</scope>
    <source>
        <strain evidence="2 3">ATCC 51603</strain>
    </source>
</reference>
<gene>
    <name evidence="2" type="ORF">M989_02167</name>
</gene>
<comment type="caution">
    <text evidence="2">The sequence shown here is derived from an EMBL/GenBank/DDBJ whole genome shotgun (WGS) entry which is preliminary data.</text>
</comment>
<accession>A0A1B7JYI2</accession>
<dbReference type="InterPro" id="IPR001633">
    <property type="entry name" value="EAL_dom"/>
</dbReference>
<organism evidence="2 3">
    <name type="scientific">Kluyvera georgiana ATCC 51603</name>
    <dbReference type="NCBI Taxonomy" id="1354264"/>
    <lineage>
        <taxon>Bacteria</taxon>
        <taxon>Pseudomonadati</taxon>
        <taxon>Pseudomonadota</taxon>
        <taxon>Gammaproteobacteria</taxon>
        <taxon>Enterobacterales</taxon>
        <taxon>Enterobacteriaceae</taxon>
        <taxon>Kluyvera</taxon>
    </lineage>
</organism>
<dbReference type="SUPFAM" id="SSF141868">
    <property type="entry name" value="EAL domain-like"/>
    <property type="match status" value="1"/>
</dbReference>